<dbReference type="PIRSF" id="PIRSF032025">
    <property type="entry name" value="UCP032025"/>
    <property type="match status" value="1"/>
</dbReference>
<gene>
    <name evidence="1" type="ORF">SAMN04487991_1790</name>
</gene>
<evidence type="ECO:0000313" key="2">
    <source>
        <dbReference type="Proteomes" id="UP000199630"/>
    </source>
</evidence>
<dbReference type="STRING" id="588602.SAMN04487991_1790"/>
<evidence type="ECO:0000313" key="1">
    <source>
        <dbReference type="EMBL" id="SFJ31763.1"/>
    </source>
</evidence>
<accession>A0A1I3QC97</accession>
<dbReference type="Pfam" id="PF07370">
    <property type="entry name" value="DUF1489"/>
    <property type="match status" value="1"/>
</dbReference>
<keyword evidence="2" id="KW-1185">Reference proteome</keyword>
<organism evidence="1 2">
    <name type="scientific">Celeribacter neptunius</name>
    <dbReference type="NCBI Taxonomy" id="588602"/>
    <lineage>
        <taxon>Bacteria</taxon>
        <taxon>Pseudomonadati</taxon>
        <taxon>Pseudomonadota</taxon>
        <taxon>Alphaproteobacteria</taxon>
        <taxon>Rhodobacterales</taxon>
        <taxon>Roseobacteraceae</taxon>
        <taxon>Celeribacter</taxon>
    </lineage>
</organism>
<dbReference type="Proteomes" id="UP000199630">
    <property type="component" value="Unassembled WGS sequence"/>
</dbReference>
<proteinExistence type="predicted"/>
<dbReference type="InterPro" id="IPR008320">
    <property type="entry name" value="UCP032025"/>
</dbReference>
<dbReference type="EMBL" id="FORH01000003">
    <property type="protein sequence ID" value="SFJ31763.1"/>
    <property type="molecule type" value="Genomic_DNA"/>
</dbReference>
<dbReference type="RefSeq" id="WP_090060153.1">
    <property type="nucleotide sequence ID" value="NZ_FORH01000003.1"/>
</dbReference>
<name>A0A1I3QC97_9RHOB</name>
<dbReference type="OrthoDB" id="9798292at2"/>
<evidence type="ECO:0008006" key="3">
    <source>
        <dbReference type="Google" id="ProtNLM"/>
    </source>
</evidence>
<dbReference type="AlphaFoldDB" id="A0A1I3QC97"/>
<sequence length="139" mass="15653">MADYIHLVKLCVGVDSFEQLESYVEMAPGAARGHTTRMWPKQEEKLLNGGSLYWVIKGVIQARQKIEGLEEVIGEDGVRRCRIMLGKPLIRTANAQRRPFQGWRYLKPEDAPADLPKGRKCEPDLPPELAQTLAEIGVI</sequence>
<protein>
    <recommendedName>
        <fullName evidence="3">Lysophospholipase</fullName>
    </recommendedName>
</protein>
<reference evidence="2" key="1">
    <citation type="submission" date="2016-10" db="EMBL/GenBank/DDBJ databases">
        <authorList>
            <person name="Varghese N."/>
            <person name="Submissions S."/>
        </authorList>
    </citation>
    <scope>NUCLEOTIDE SEQUENCE [LARGE SCALE GENOMIC DNA]</scope>
    <source>
        <strain evidence="2">DSM 26471</strain>
    </source>
</reference>